<sequence length="225" mass="24954">MTLSFSVWNAPSDSLQSAHPVGFSMTPRYAVITTPDIPANCESLPRRNQPLYSPQFHQSHSTTHPHRMAILHPDSAFSHPPWRLQHPKENVCHVRKKPHQRRDISTQHCSDVCVCGRAVQQACLSTPQTLQPAGAPVLVAGAISTTTPTLKKKNECASSRPSHSSHRLPRRHGGKKKATSTDCRCKHSGNPQKLAVWQQRTCGPATTAESRPCRRDNQQPAFHPI</sequence>
<dbReference type="Proteomes" id="UP001321760">
    <property type="component" value="Unassembled WGS sequence"/>
</dbReference>
<gene>
    <name evidence="2" type="ORF">QBC34DRAFT_183810</name>
</gene>
<evidence type="ECO:0000313" key="3">
    <source>
        <dbReference type="Proteomes" id="UP001321760"/>
    </source>
</evidence>
<protein>
    <submittedName>
        <fullName evidence="2">Uncharacterized protein</fullName>
    </submittedName>
</protein>
<reference evidence="2" key="1">
    <citation type="journal article" date="2023" name="Mol. Phylogenet. Evol.">
        <title>Genome-scale phylogeny and comparative genomics of the fungal order Sordariales.</title>
        <authorList>
            <person name="Hensen N."/>
            <person name="Bonometti L."/>
            <person name="Westerberg I."/>
            <person name="Brannstrom I.O."/>
            <person name="Guillou S."/>
            <person name="Cros-Aarteil S."/>
            <person name="Calhoun S."/>
            <person name="Haridas S."/>
            <person name="Kuo A."/>
            <person name="Mondo S."/>
            <person name="Pangilinan J."/>
            <person name="Riley R."/>
            <person name="LaButti K."/>
            <person name="Andreopoulos B."/>
            <person name="Lipzen A."/>
            <person name="Chen C."/>
            <person name="Yan M."/>
            <person name="Daum C."/>
            <person name="Ng V."/>
            <person name="Clum A."/>
            <person name="Steindorff A."/>
            <person name="Ohm R.A."/>
            <person name="Martin F."/>
            <person name="Silar P."/>
            <person name="Natvig D.O."/>
            <person name="Lalanne C."/>
            <person name="Gautier V."/>
            <person name="Ament-Velasquez S.L."/>
            <person name="Kruys A."/>
            <person name="Hutchinson M.I."/>
            <person name="Powell A.J."/>
            <person name="Barry K."/>
            <person name="Miller A.N."/>
            <person name="Grigoriev I.V."/>
            <person name="Debuchy R."/>
            <person name="Gladieux P."/>
            <person name="Hiltunen Thoren M."/>
            <person name="Johannesson H."/>
        </authorList>
    </citation>
    <scope>NUCLEOTIDE SEQUENCE</scope>
    <source>
        <strain evidence="2">PSN243</strain>
    </source>
</reference>
<dbReference type="EMBL" id="MU865977">
    <property type="protein sequence ID" value="KAK4444407.1"/>
    <property type="molecule type" value="Genomic_DNA"/>
</dbReference>
<accession>A0AAV9G8A1</accession>
<proteinExistence type="predicted"/>
<reference evidence="2" key="2">
    <citation type="submission" date="2023-05" db="EMBL/GenBank/DDBJ databases">
        <authorList>
            <consortium name="Lawrence Berkeley National Laboratory"/>
            <person name="Steindorff A."/>
            <person name="Hensen N."/>
            <person name="Bonometti L."/>
            <person name="Westerberg I."/>
            <person name="Brannstrom I.O."/>
            <person name="Guillou S."/>
            <person name="Cros-Aarteil S."/>
            <person name="Calhoun S."/>
            <person name="Haridas S."/>
            <person name="Kuo A."/>
            <person name="Mondo S."/>
            <person name="Pangilinan J."/>
            <person name="Riley R."/>
            <person name="Labutti K."/>
            <person name="Andreopoulos B."/>
            <person name="Lipzen A."/>
            <person name="Chen C."/>
            <person name="Yanf M."/>
            <person name="Daum C."/>
            <person name="Ng V."/>
            <person name="Clum A."/>
            <person name="Ohm R."/>
            <person name="Martin F."/>
            <person name="Silar P."/>
            <person name="Natvig D."/>
            <person name="Lalanne C."/>
            <person name="Gautier V."/>
            <person name="Ament-Velasquez S.L."/>
            <person name="Kruys A."/>
            <person name="Hutchinson M.I."/>
            <person name="Powell A.J."/>
            <person name="Barry K."/>
            <person name="Miller A.N."/>
            <person name="Grigoriev I.V."/>
            <person name="Debuchy R."/>
            <person name="Gladieux P."/>
            <person name="Thoren M.H."/>
            <person name="Johannesson H."/>
        </authorList>
    </citation>
    <scope>NUCLEOTIDE SEQUENCE</scope>
    <source>
        <strain evidence="2">PSN243</strain>
    </source>
</reference>
<feature type="region of interest" description="Disordered" evidence="1">
    <location>
        <begin position="149"/>
        <end position="225"/>
    </location>
</feature>
<name>A0AAV9G8A1_9PEZI</name>
<dbReference type="AlphaFoldDB" id="A0AAV9G8A1"/>
<keyword evidence="3" id="KW-1185">Reference proteome</keyword>
<comment type="caution">
    <text evidence="2">The sequence shown here is derived from an EMBL/GenBank/DDBJ whole genome shotgun (WGS) entry which is preliminary data.</text>
</comment>
<evidence type="ECO:0000313" key="2">
    <source>
        <dbReference type="EMBL" id="KAK4444407.1"/>
    </source>
</evidence>
<evidence type="ECO:0000256" key="1">
    <source>
        <dbReference type="SAM" id="MobiDB-lite"/>
    </source>
</evidence>
<feature type="compositionally biased region" description="Basic residues" evidence="1">
    <location>
        <begin position="163"/>
        <end position="178"/>
    </location>
</feature>
<organism evidence="2 3">
    <name type="scientific">Podospora aff. communis PSN243</name>
    <dbReference type="NCBI Taxonomy" id="3040156"/>
    <lineage>
        <taxon>Eukaryota</taxon>
        <taxon>Fungi</taxon>
        <taxon>Dikarya</taxon>
        <taxon>Ascomycota</taxon>
        <taxon>Pezizomycotina</taxon>
        <taxon>Sordariomycetes</taxon>
        <taxon>Sordariomycetidae</taxon>
        <taxon>Sordariales</taxon>
        <taxon>Podosporaceae</taxon>
        <taxon>Podospora</taxon>
    </lineage>
</organism>